<accession>A0ABD3SCR7</accession>
<evidence type="ECO:0000313" key="3">
    <source>
        <dbReference type="EMBL" id="KAL3822175.1"/>
    </source>
</evidence>
<dbReference type="AlphaFoldDB" id="A0ABD3SCR7"/>
<feature type="region of interest" description="Disordered" evidence="1">
    <location>
        <begin position="289"/>
        <end position="310"/>
    </location>
</feature>
<proteinExistence type="predicted"/>
<name>A0ABD3SCR7_9STRA</name>
<feature type="chain" id="PRO_5044810082" evidence="2">
    <location>
        <begin position="23"/>
        <end position="370"/>
    </location>
</feature>
<evidence type="ECO:0000313" key="4">
    <source>
        <dbReference type="Proteomes" id="UP001530377"/>
    </source>
</evidence>
<gene>
    <name evidence="3" type="ORF">ACHAXA_008191</name>
</gene>
<keyword evidence="2" id="KW-0732">Signal</keyword>
<evidence type="ECO:0000256" key="1">
    <source>
        <dbReference type="SAM" id="MobiDB-lite"/>
    </source>
</evidence>
<reference evidence="3 4" key="1">
    <citation type="submission" date="2024-10" db="EMBL/GenBank/DDBJ databases">
        <title>Updated reference genomes for cyclostephanoid diatoms.</title>
        <authorList>
            <person name="Roberts W.R."/>
            <person name="Alverson A.J."/>
        </authorList>
    </citation>
    <scope>NUCLEOTIDE SEQUENCE [LARGE SCALE GENOMIC DNA]</scope>
    <source>
        <strain evidence="3 4">AJA228-03</strain>
    </source>
</reference>
<sequence>MVEPPRRTRRLLLAFLVPLTIGNHSSSGLSEEDRVDEYRARGHAWPPRRSDYVPPDPGWSALLGRRFDQLSQIVDIDAKYNGYMSVVHSALLAPNFTEYGWGLTRAPSDLVRALEDNLKRGLESKDTPEEYQPFGVLEEYPLYLPLMIPNVELNRRAMVELKDIHEAWSGISLVPNNAYGLRVYRNQSKLLMHVDESRTHVISSILHVGHDPDGVPWPLIIEDLHGNTNEVYLEAGDMLLYESSKCFHGRPTRYIGGWYSSLFTHYYPVDWDADSIVMDAHYRVPPEWNEVPEERKDAGRDEGASGGDPTELVVTETSFNEPDCEHGWCNLVDTIKWERPEGLEFGQVLSGDGKVRSLGLDSPLGGEEEL</sequence>
<dbReference type="Proteomes" id="UP001530377">
    <property type="component" value="Unassembled WGS sequence"/>
</dbReference>
<evidence type="ECO:0000256" key="2">
    <source>
        <dbReference type="SAM" id="SignalP"/>
    </source>
</evidence>
<feature type="compositionally biased region" description="Basic and acidic residues" evidence="1">
    <location>
        <begin position="292"/>
        <end position="303"/>
    </location>
</feature>
<comment type="caution">
    <text evidence="3">The sequence shown here is derived from an EMBL/GenBank/DDBJ whole genome shotgun (WGS) entry which is preliminary data.</text>
</comment>
<feature type="signal peptide" evidence="2">
    <location>
        <begin position="1"/>
        <end position="22"/>
    </location>
</feature>
<keyword evidence="4" id="KW-1185">Reference proteome</keyword>
<organism evidence="3 4">
    <name type="scientific">Cyclostephanos tholiformis</name>
    <dbReference type="NCBI Taxonomy" id="382380"/>
    <lineage>
        <taxon>Eukaryota</taxon>
        <taxon>Sar</taxon>
        <taxon>Stramenopiles</taxon>
        <taxon>Ochrophyta</taxon>
        <taxon>Bacillariophyta</taxon>
        <taxon>Coscinodiscophyceae</taxon>
        <taxon>Thalassiosirophycidae</taxon>
        <taxon>Stephanodiscales</taxon>
        <taxon>Stephanodiscaceae</taxon>
        <taxon>Cyclostephanos</taxon>
    </lineage>
</organism>
<dbReference type="EMBL" id="JALLPB020000072">
    <property type="protein sequence ID" value="KAL3822175.1"/>
    <property type="molecule type" value="Genomic_DNA"/>
</dbReference>
<protein>
    <submittedName>
        <fullName evidence="3">Uncharacterized protein</fullName>
    </submittedName>
</protein>